<protein>
    <submittedName>
        <fullName evidence="3">Uncharacterized protein</fullName>
    </submittedName>
</protein>
<accession>A0A3A5M7R2</accession>
<evidence type="ECO:0000313" key="3">
    <source>
        <dbReference type="EMBL" id="RJT83192.1"/>
    </source>
</evidence>
<dbReference type="Proteomes" id="UP000272560">
    <property type="component" value="Unassembled WGS sequence"/>
</dbReference>
<proteinExistence type="predicted"/>
<feature type="transmembrane region" description="Helical" evidence="2">
    <location>
        <begin position="88"/>
        <end position="108"/>
    </location>
</feature>
<keyword evidence="2" id="KW-1133">Transmembrane helix</keyword>
<dbReference type="OrthoDB" id="3831145at2"/>
<dbReference type="RefSeq" id="WP_120147283.1">
    <property type="nucleotide sequence ID" value="NZ_QZVT01000001.1"/>
</dbReference>
<feature type="compositionally biased region" description="Polar residues" evidence="1">
    <location>
        <begin position="1"/>
        <end position="16"/>
    </location>
</feature>
<feature type="transmembrane region" description="Helical" evidence="2">
    <location>
        <begin position="195"/>
        <end position="213"/>
    </location>
</feature>
<evidence type="ECO:0000313" key="4">
    <source>
        <dbReference type="Proteomes" id="UP000272560"/>
    </source>
</evidence>
<dbReference type="EMBL" id="QZVT01000001">
    <property type="protein sequence ID" value="RJT83192.1"/>
    <property type="molecule type" value="Genomic_DNA"/>
</dbReference>
<feature type="transmembrane region" description="Helical" evidence="2">
    <location>
        <begin position="120"/>
        <end position="143"/>
    </location>
</feature>
<keyword evidence="2" id="KW-0472">Membrane</keyword>
<reference evidence="3 4" key="1">
    <citation type="submission" date="2018-09" db="EMBL/GenBank/DDBJ databases">
        <title>Novel species of Arthrobacter.</title>
        <authorList>
            <person name="Liu Q."/>
            <person name="Xin Y.-H."/>
        </authorList>
    </citation>
    <scope>NUCLEOTIDE SEQUENCE [LARGE SCALE GENOMIC DNA]</scope>
    <source>
        <strain evidence="3 4">Hz2</strain>
    </source>
</reference>
<evidence type="ECO:0000256" key="2">
    <source>
        <dbReference type="SAM" id="Phobius"/>
    </source>
</evidence>
<feature type="region of interest" description="Disordered" evidence="1">
    <location>
        <begin position="1"/>
        <end position="55"/>
    </location>
</feature>
<comment type="caution">
    <text evidence="3">The sequence shown here is derived from an EMBL/GenBank/DDBJ whole genome shotgun (WGS) entry which is preliminary data.</text>
</comment>
<name>A0A3A5M7R2_9MICC</name>
<organism evidence="3 4">
    <name type="scientific">Arthrobacter cheniae</name>
    <dbReference type="NCBI Taxonomy" id="1258888"/>
    <lineage>
        <taxon>Bacteria</taxon>
        <taxon>Bacillati</taxon>
        <taxon>Actinomycetota</taxon>
        <taxon>Actinomycetes</taxon>
        <taxon>Micrococcales</taxon>
        <taxon>Micrococcaceae</taxon>
        <taxon>Arthrobacter</taxon>
    </lineage>
</organism>
<dbReference type="AlphaFoldDB" id="A0A3A5M7R2"/>
<gene>
    <name evidence="3" type="ORF">D6T63_01700</name>
</gene>
<keyword evidence="2" id="KW-0812">Transmembrane</keyword>
<keyword evidence="4" id="KW-1185">Reference proteome</keyword>
<sequence>MSTPQDTPGNRNNDGQAWNPPGGNGSGHSPDGQQGKGQQAQPTPYGRQDVGSPYGYQAAQPSGYAYPSSGGDAGRTEKGPAPKEVMRAYYLILAAGAAYLVSSIISSLTAEIPDMAGASLGVGVGLVFAVLFAAVYVVLAVFIRKGQNWARITATVLAALNVLLVLGGLLLLPIANRAVEASGQTIPPISGFSTALDILVMLLGVAGVVMTYLKPARPYFAPQRLGY</sequence>
<feature type="transmembrane region" description="Helical" evidence="2">
    <location>
        <begin position="155"/>
        <end position="175"/>
    </location>
</feature>
<evidence type="ECO:0000256" key="1">
    <source>
        <dbReference type="SAM" id="MobiDB-lite"/>
    </source>
</evidence>